<evidence type="ECO:0000256" key="3">
    <source>
        <dbReference type="SAM" id="MobiDB-lite"/>
    </source>
</evidence>
<dbReference type="PANTHER" id="PTHR37042">
    <property type="entry name" value="OUTER MEMBRANE PROTEIN RV1973"/>
    <property type="match status" value="1"/>
</dbReference>
<evidence type="ECO:0000256" key="4">
    <source>
        <dbReference type="SAM" id="Phobius"/>
    </source>
</evidence>
<proteinExistence type="predicted"/>
<dbReference type="OrthoDB" id="4578858at2"/>
<evidence type="ECO:0000256" key="2">
    <source>
        <dbReference type="ARBA" id="ARBA00023136"/>
    </source>
</evidence>
<comment type="subcellular location">
    <subcellularLocation>
        <location evidence="1">Membrane</location>
    </subcellularLocation>
</comment>
<feature type="transmembrane region" description="Helical" evidence="4">
    <location>
        <begin position="108"/>
        <end position="135"/>
    </location>
</feature>
<gene>
    <name evidence="5" type="ORF">EF294_20475</name>
</gene>
<comment type="caution">
    <text evidence="5">The sequence shown here is derived from an EMBL/GenBank/DDBJ whole genome shotgun (WGS) entry which is preliminary data.</text>
</comment>
<protein>
    <recommendedName>
        <fullName evidence="7">Mammalian cell entry protein</fullName>
    </recommendedName>
</protein>
<dbReference type="GO" id="GO:0016020">
    <property type="term" value="C:membrane"/>
    <property type="evidence" value="ECO:0007669"/>
    <property type="project" value="UniProtKB-SubCell"/>
</dbReference>
<reference evidence="5 6" key="1">
    <citation type="submission" date="2018-11" db="EMBL/GenBank/DDBJ databases">
        <title>Draft genome sequence of Gordonia sp. RS15-1S isolated from rice stems.</title>
        <authorList>
            <person name="Muangham S."/>
        </authorList>
    </citation>
    <scope>NUCLEOTIDE SEQUENCE [LARGE SCALE GENOMIC DNA]</scope>
    <source>
        <strain evidence="5 6">RS15-1S</strain>
    </source>
</reference>
<keyword evidence="2 4" id="KW-0472">Membrane</keyword>
<feature type="region of interest" description="Disordered" evidence="3">
    <location>
        <begin position="1"/>
        <end position="74"/>
    </location>
</feature>
<dbReference type="Proteomes" id="UP000267536">
    <property type="component" value="Unassembled WGS sequence"/>
</dbReference>
<evidence type="ECO:0000313" key="6">
    <source>
        <dbReference type="Proteomes" id="UP000267536"/>
    </source>
</evidence>
<evidence type="ECO:0000313" key="5">
    <source>
        <dbReference type="EMBL" id="RPA56854.1"/>
    </source>
</evidence>
<dbReference type="AlphaFoldDB" id="A0A3N4GV60"/>
<dbReference type="PANTHER" id="PTHR37042:SF4">
    <property type="entry name" value="OUTER MEMBRANE PROTEIN RV1973"/>
    <property type="match status" value="1"/>
</dbReference>
<sequence length="267" mass="28967">MTPASQARTPVRSAPLRRRRRPTKPDVAPPVEAPPLDTAPTLPATPEQPAGDPTTSERTGPVADPDELVSSLSYRERRQRRLAATSGGADAAPVTKVSALRARSDRSILAWVATGLAVIVIVGCLVASAVFAIALGRIDHQRDLRAEYSSFAQQMTVTMTSLNPGNVDAAMKTMSDKTSGTAQQRLNESMGQAVSLIRDQKLDVQSTVISDAVTKADADEGTVIVVYGWQMKPTDPKEQTIVQTFRWRVDITRINGELKMTDFEWVT</sequence>
<name>A0A3N4GV60_9ACTN</name>
<dbReference type="EMBL" id="RKMH01000022">
    <property type="protein sequence ID" value="RPA56854.1"/>
    <property type="molecule type" value="Genomic_DNA"/>
</dbReference>
<dbReference type="RefSeq" id="WP_123932858.1">
    <property type="nucleotide sequence ID" value="NZ_JBPSDP010000021.1"/>
</dbReference>
<keyword evidence="4" id="KW-0812">Transmembrane</keyword>
<keyword evidence="4" id="KW-1133">Transmembrane helix</keyword>
<accession>A0A3N4GV60</accession>
<organism evidence="5 6">
    <name type="scientific">Gordonia oryzae</name>
    <dbReference type="NCBI Taxonomy" id="2487349"/>
    <lineage>
        <taxon>Bacteria</taxon>
        <taxon>Bacillati</taxon>
        <taxon>Actinomycetota</taxon>
        <taxon>Actinomycetes</taxon>
        <taxon>Mycobacteriales</taxon>
        <taxon>Gordoniaceae</taxon>
        <taxon>Gordonia</taxon>
    </lineage>
</organism>
<keyword evidence="6" id="KW-1185">Reference proteome</keyword>
<feature type="compositionally biased region" description="Low complexity" evidence="3">
    <location>
        <begin position="34"/>
        <end position="45"/>
    </location>
</feature>
<evidence type="ECO:0008006" key="7">
    <source>
        <dbReference type="Google" id="ProtNLM"/>
    </source>
</evidence>
<evidence type="ECO:0000256" key="1">
    <source>
        <dbReference type="ARBA" id="ARBA00004370"/>
    </source>
</evidence>